<evidence type="ECO:0000313" key="2">
    <source>
        <dbReference type="Proteomes" id="UP000052237"/>
    </source>
</evidence>
<dbReference type="Proteomes" id="UP000052237">
    <property type="component" value="Unassembled WGS sequence"/>
</dbReference>
<evidence type="ECO:0000313" key="1">
    <source>
        <dbReference type="EMBL" id="CUU68154.1"/>
    </source>
</evidence>
<name>A0A0S4R2X8_CAMHY</name>
<protein>
    <submittedName>
        <fullName evidence="1">Uncharacterized protein</fullName>
    </submittedName>
</protein>
<accession>A0A0S4R2X8</accession>
<organism evidence="1 2">
    <name type="scientific">Campylobacter hyointestinalis subsp. hyointestinalis</name>
    <dbReference type="NCBI Taxonomy" id="91352"/>
    <lineage>
        <taxon>Bacteria</taxon>
        <taxon>Pseudomonadati</taxon>
        <taxon>Campylobacterota</taxon>
        <taxon>Epsilonproteobacteria</taxon>
        <taxon>Campylobacterales</taxon>
        <taxon>Campylobacteraceae</taxon>
        <taxon>Campylobacter</taxon>
    </lineage>
</organism>
<reference evidence="1 2" key="1">
    <citation type="submission" date="2015-11" db="EMBL/GenBank/DDBJ databases">
        <authorList>
            <consortium name="Pathogen Informatics"/>
        </authorList>
    </citation>
    <scope>NUCLEOTIDE SEQUENCE [LARGE SCALE GENOMIC DNA]</scope>
    <source>
        <strain evidence="1 2">006A-0059</strain>
    </source>
</reference>
<proteinExistence type="predicted"/>
<dbReference type="RefSeq" id="WP_059434852.1">
    <property type="nucleotide sequence ID" value="NZ_FAVB01000001.1"/>
</dbReference>
<dbReference type="Pfam" id="PF10934">
    <property type="entry name" value="Sheath_initiator"/>
    <property type="match status" value="1"/>
</dbReference>
<sequence length="116" mass="12976">MRVIAKNKNNDLYMDSMGNLAISTELKACIEACETKVSTLLGEMIFFTEQGIPNFELIWNGNPNFLQAQMAIRRAILSVENVTDILELETFSNDNTFSYTAKIETTFGVGRITNGL</sequence>
<dbReference type="InterPro" id="IPR020288">
    <property type="entry name" value="Sheath_initiator"/>
</dbReference>
<dbReference type="AlphaFoldDB" id="A0A0S4R2X8"/>
<dbReference type="EMBL" id="FAVB01000001">
    <property type="protein sequence ID" value="CUU68154.1"/>
    <property type="molecule type" value="Genomic_DNA"/>
</dbReference>
<keyword evidence="2" id="KW-1185">Reference proteome</keyword>
<gene>
    <name evidence="1" type="ORF">ERS686654_00059</name>
</gene>
<comment type="caution">
    <text evidence="1">The sequence shown here is derived from an EMBL/GenBank/DDBJ whole genome shotgun (WGS) entry which is preliminary data.</text>
</comment>